<dbReference type="AlphaFoldDB" id="A0A0F9UC99"/>
<comment type="caution">
    <text evidence="1">The sequence shown here is derived from an EMBL/GenBank/DDBJ whole genome shotgun (WGS) entry which is preliminary data.</text>
</comment>
<protein>
    <submittedName>
        <fullName evidence="1">Uncharacterized protein</fullName>
    </submittedName>
</protein>
<organism evidence="1">
    <name type="scientific">marine sediment metagenome</name>
    <dbReference type="NCBI Taxonomy" id="412755"/>
    <lineage>
        <taxon>unclassified sequences</taxon>
        <taxon>metagenomes</taxon>
        <taxon>ecological metagenomes</taxon>
    </lineage>
</organism>
<reference evidence="1" key="1">
    <citation type="journal article" date="2015" name="Nature">
        <title>Complex archaea that bridge the gap between prokaryotes and eukaryotes.</title>
        <authorList>
            <person name="Spang A."/>
            <person name="Saw J.H."/>
            <person name="Jorgensen S.L."/>
            <person name="Zaremba-Niedzwiedzka K."/>
            <person name="Martijn J."/>
            <person name="Lind A.E."/>
            <person name="van Eijk R."/>
            <person name="Schleper C."/>
            <person name="Guy L."/>
            <person name="Ettema T.J."/>
        </authorList>
    </citation>
    <scope>NUCLEOTIDE SEQUENCE</scope>
</reference>
<evidence type="ECO:0000313" key="1">
    <source>
        <dbReference type="EMBL" id="KKN58876.1"/>
    </source>
</evidence>
<proteinExistence type="predicted"/>
<name>A0A0F9UC99_9ZZZZ</name>
<accession>A0A0F9UC99</accession>
<sequence>MIIFDNCELVIDEEGTIWVNNNKNGACLLRVSKIHKHTIEVGIEKEYFDITSKE</sequence>
<dbReference type="EMBL" id="LAZR01000746">
    <property type="protein sequence ID" value="KKN58876.1"/>
    <property type="molecule type" value="Genomic_DNA"/>
</dbReference>
<gene>
    <name evidence="1" type="ORF">LCGC14_0547830</name>
</gene>